<evidence type="ECO:0000313" key="1">
    <source>
        <dbReference type="EMBL" id="KAK3516467.1"/>
    </source>
</evidence>
<comment type="caution">
    <text evidence="1">The sequence shown here is derived from an EMBL/GenBank/DDBJ whole genome shotgun (WGS) entry which is preliminary data.</text>
</comment>
<reference evidence="1" key="1">
    <citation type="submission" date="2023-06" db="EMBL/GenBank/DDBJ databases">
        <title>Male Hemibagrus guttatus genome.</title>
        <authorList>
            <person name="Bian C."/>
        </authorList>
    </citation>
    <scope>NUCLEOTIDE SEQUENCE</scope>
    <source>
        <strain evidence="1">Male_cb2023</strain>
        <tissue evidence="1">Muscle</tissue>
    </source>
</reference>
<dbReference type="Proteomes" id="UP001274896">
    <property type="component" value="Unassembled WGS sequence"/>
</dbReference>
<dbReference type="EMBL" id="JAUCMX010000019">
    <property type="protein sequence ID" value="KAK3516467.1"/>
    <property type="molecule type" value="Genomic_DNA"/>
</dbReference>
<sequence length="85" mass="8967">SLGICGTARAWFASYLDGRSYQHGFCSDLSVSSGHFILDNGSSAETQSSKTELLVIPSDPFPVQDLALSLNNSMISPSATARNLG</sequence>
<keyword evidence="2" id="KW-1185">Reference proteome</keyword>
<proteinExistence type="predicted"/>
<feature type="non-terminal residue" evidence="1">
    <location>
        <position position="1"/>
    </location>
</feature>
<organism evidence="1 2">
    <name type="scientific">Hemibagrus guttatus</name>
    <dbReference type="NCBI Taxonomy" id="175788"/>
    <lineage>
        <taxon>Eukaryota</taxon>
        <taxon>Metazoa</taxon>
        <taxon>Chordata</taxon>
        <taxon>Craniata</taxon>
        <taxon>Vertebrata</taxon>
        <taxon>Euteleostomi</taxon>
        <taxon>Actinopterygii</taxon>
        <taxon>Neopterygii</taxon>
        <taxon>Teleostei</taxon>
        <taxon>Ostariophysi</taxon>
        <taxon>Siluriformes</taxon>
        <taxon>Bagridae</taxon>
        <taxon>Hemibagrus</taxon>
    </lineage>
</organism>
<name>A0AAE0USY4_9TELE</name>
<evidence type="ECO:0000313" key="2">
    <source>
        <dbReference type="Proteomes" id="UP001274896"/>
    </source>
</evidence>
<gene>
    <name evidence="1" type="ORF">QTP70_015367</name>
</gene>
<feature type="non-terminal residue" evidence="1">
    <location>
        <position position="85"/>
    </location>
</feature>
<accession>A0AAE0USY4</accession>
<dbReference type="AlphaFoldDB" id="A0AAE0USY4"/>
<protein>
    <submittedName>
        <fullName evidence="1">Uncharacterized protein</fullName>
    </submittedName>
</protein>